<dbReference type="Gene3D" id="1.25.40.80">
    <property type="match status" value="1"/>
</dbReference>
<evidence type="ECO:0000313" key="2">
    <source>
        <dbReference type="Proteomes" id="UP000240325"/>
    </source>
</evidence>
<dbReference type="InterPro" id="IPR052551">
    <property type="entry name" value="UV-DNA_repair_photolyase"/>
</dbReference>
<proteinExistence type="predicted"/>
<dbReference type="InterPro" id="IPR014729">
    <property type="entry name" value="Rossmann-like_a/b/a_fold"/>
</dbReference>
<dbReference type="InterPro" id="IPR007357">
    <property type="entry name" value="PhrB-like"/>
</dbReference>
<dbReference type="InterPro" id="IPR036134">
    <property type="entry name" value="Crypto/Photolyase_FAD-like_sf"/>
</dbReference>
<keyword evidence="2" id="KW-1185">Reference proteome</keyword>
<dbReference type="PANTHER" id="PTHR38657:SF1">
    <property type="entry name" value="SLR1343 PROTEIN"/>
    <property type="match status" value="1"/>
</dbReference>
<sequence>MNIFVILPHQLYDKKYLDKKYKYVIYEHPHYFLSYNYNKKKIILHRGSMRYYYDYLRENNYMVKYIEFNDKFDIQEYKLFNPIDKIELKNKYTIIDSPNFLLTDNLCQKYRKKTQNFFFNAFYMWSKKELNIMPNVKSQDDNNRKSLPKNIEFEKISSNNFDNKYIDIGKKYVDKHFEKNYGNTENFMFPLTHKTAKKWLNDFIKNKIDNFGTYQDAITQKSSTVFHSMLSTSINIGLLQPIDIIKEILKYDDIPLNSLEGFIRQLFWREYQRYCYIFCNFDNMNYFGNNTKITKKWYDGTLGILPVDNAIKRGFETGYLHHIERLMVVGNYMNLSGIKPNDGFRWFMEFSCDSYLWVMHQNVYDMVFFVSGGETMRRPYVSSSNYILKMSDYKKDIWCDIWDDMYVNFVKKNKKKLWKFRYYFKNL</sequence>
<dbReference type="Gene3D" id="1.10.579.10">
    <property type="entry name" value="DNA Cyclobutane Dipyrimidine Photolyase, subunit A, domain 3"/>
    <property type="match status" value="1"/>
</dbReference>
<gene>
    <name evidence="1" type="ORF">BMW23_0383</name>
</gene>
<name>A0A2H4UUA7_9VIRU</name>
<dbReference type="EMBL" id="MF782455">
    <property type="protein sequence ID" value="ATZ80437.1"/>
    <property type="molecule type" value="Genomic_DNA"/>
</dbReference>
<dbReference type="Gene3D" id="3.40.50.620">
    <property type="entry name" value="HUPs"/>
    <property type="match status" value="1"/>
</dbReference>
<dbReference type="Proteomes" id="UP000240325">
    <property type="component" value="Segment"/>
</dbReference>
<protein>
    <submittedName>
        <fullName evidence="1">Deoxyribodipyrimidine photo-lyase</fullName>
    </submittedName>
</protein>
<accession>A0A2H4UUA7</accession>
<evidence type="ECO:0000313" key="1">
    <source>
        <dbReference type="EMBL" id="ATZ80437.1"/>
    </source>
</evidence>
<dbReference type="SUPFAM" id="SSF48173">
    <property type="entry name" value="Cryptochrome/photolyase FAD-binding domain"/>
    <property type="match status" value="1"/>
</dbReference>
<organism evidence="1">
    <name type="scientific">Bodo saltans virus</name>
    <dbReference type="NCBI Taxonomy" id="2024608"/>
    <lineage>
        <taxon>Viruses</taxon>
        <taxon>Varidnaviria</taxon>
        <taxon>Bamfordvirae</taxon>
        <taxon>Nucleocytoviricota</taxon>
        <taxon>Megaviricetes</taxon>
        <taxon>Imitervirales</taxon>
        <taxon>Mimiviridae</taxon>
        <taxon>Klosneuvirinae</taxon>
        <taxon>Theiavirus</taxon>
        <taxon>Theiavirus salishense</taxon>
    </lineage>
</organism>
<reference evidence="1" key="1">
    <citation type="journal article" date="2017" name="Elife">
        <title>The kinetoplastid-infecting Bodo saltans virus (BsV), a window into the most abundant giant viruses in the sea.</title>
        <authorList>
            <person name="Deeg C.M."/>
            <person name="Chow C.-E.T."/>
            <person name="Suttle C.A."/>
        </authorList>
    </citation>
    <scope>NUCLEOTIDE SEQUENCE</scope>
    <source>
        <strain evidence="1">NG1</strain>
    </source>
</reference>
<dbReference type="PANTHER" id="PTHR38657">
    <property type="entry name" value="SLR1343 PROTEIN"/>
    <property type="match status" value="1"/>
</dbReference>
<dbReference type="Pfam" id="PF04244">
    <property type="entry name" value="DPRP"/>
    <property type="match status" value="1"/>
</dbReference>